<keyword evidence="1" id="KW-0472">Membrane</keyword>
<dbReference type="PANTHER" id="PTHR35007:SF3">
    <property type="entry name" value="POSSIBLE CONSERVED ALANINE RICH MEMBRANE PROTEIN"/>
    <property type="match status" value="1"/>
</dbReference>
<sequence length="294" mass="31118">MISTVLLAAASGAAFGMAVARLAGPLNQRSAERSTRLKAQARHLARALRKVHATSPTQRLRILAWVIGGIAAAALTGWPLIGLAIVCTGMWLPWLLGSARVAREQIEVLANLATWCRRMADVLVGGGAAGLTEAIIASGNSAPERIAGPVRRLAAALRHGREDRVTALASFADEIDDRVADSISAALTLALLHQTPGVGMVLRQLATSVEREVRGRREVEADRAESRQSIVMLLVIQAGVFVLLALAPGFADAYRTLGGQLVMAALLVGTAALLIWMRRLALGSAAPRFLGRLR</sequence>
<gene>
    <name evidence="3" type="ORF">ACFQH9_28225</name>
</gene>
<keyword evidence="2" id="KW-0732">Signal</keyword>
<evidence type="ECO:0000313" key="3">
    <source>
        <dbReference type="EMBL" id="MFC5952158.1"/>
    </source>
</evidence>
<feature type="chain" id="PRO_5047029276" evidence="2">
    <location>
        <begin position="21"/>
        <end position="294"/>
    </location>
</feature>
<comment type="caution">
    <text evidence="3">The sequence shown here is derived from an EMBL/GenBank/DDBJ whole genome shotgun (WGS) entry which is preliminary data.</text>
</comment>
<evidence type="ECO:0000256" key="1">
    <source>
        <dbReference type="SAM" id="Phobius"/>
    </source>
</evidence>
<accession>A0ABW1IH64</accession>
<evidence type="ECO:0000313" key="4">
    <source>
        <dbReference type="Proteomes" id="UP001596119"/>
    </source>
</evidence>
<feature type="signal peptide" evidence="2">
    <location>
        <begin position="1"/>
        <end position="20"/>
    </location>
</feature>
<evidence type="ECO:0000256" key="2">
    <source>
        <dbReference type="SAM" id="SignalP"/>
    </source>
</evidence>
<dbReference type="PANTHER" id="PTHR35007">
    <property type="entry name" value="INTEGRAL MEMBRANE PROTEIN-RELATED"/>
    <property type="match status" value="1"/>
</dbReference>
<dbReference type="EMBL" id="JBHSQK010000096">
    <property type="protein sequence ID" value="MFC5952158.1"/>
    <property type="molecule type" value="Genomic_DNA"/>
</dbReference>
<dbReference type="RefSeq" id="WP_379570790.1">
    <property type="nucleotide sequence ID" value="NZ_JBHSQK010000096.1"/>
</dbReference>
<organism evidence="3 4">
    <name type="scientific">Pseudonocardia lutea</name>
    <dbReference type="NCBI Taxonomy" id="2172015"/>
    <lineage>
        <taxon>Bacteria</taxon>
        <taxon>Bacillati</taxon>
        <taxon>Actinomycetota</taxon>
        <taxon>Actinomycetes</taxon>
        <taxon>Pseudonocardiales</taxon>
        <taxon>Pseudonocardiaceae</taxon>
        <taxon>Pseudonocardia</taxon>
    </lineage>
</organism>
<dbReference type="Proteomes" id="UP001596119">
    <property type="component" value="Unassembled WGS sequence"/>
</dbReference>
<proteinExistence type="predicted"/>
<feature type="transmembrane region" description="Helical" evidence="1">
    <location>
        <begin position="62"/>
        <end position="95"/>
    </location>
</feature>
<protein>
    <submittedName>
        <fullName evidence="3">Type II secretion system F family protein</fullName>
    </submittedName>
</protein>
<name>A0ABW1IH64_9PSEU</name>
<reference evidence="4" key="1">
    <citation type="journal article" date="2019" name="Int. J. Syst. Evol. Microbiol.">
        <title>The Global Catalogue of Microorganisms (GCM) 10K type strain sequencing project: providing services to taxonomists for standard genome sequencing and annotation.</title>
        <authorList>
            <consortium name="The Broad Institute Genomics Platform"/>
            <consortium name="The Broad Institute Genome Sequencing Center for Infectious Disease"/>
            <person name="Wu L."/>
            <person name="Ma J."/>
        </authorList>
    </citation>
    <scope>NUCLEOTIDE SEQUENCE [LARGE SCALE GENOMIC DNA]</scope>
    <source>
        <strain evidence="4">CGMCC 4.7397</strain>
    </source>
</reference>
<keyword evidence="4" id="KW-1185">Reference proteome</keyword>
<feature type="transmembrane region" description="Helical" evidence="1">
    <location>
        <begin position="230"/>
        <end position="251"/>
    </location>
</feature>
<feature type="transmembrane region" description="Helical" evidence="1">
    <location>
        <begin position="257"/>
        <end position="276"/>
    </location>
</feature>
<keyword evidence="1" id="KW-1133">Transmembrane helix</keyword>
<keyword evidence="1" id="KW-0812">Transmembrane</keyword>